<organism evidence="2">
    <name type="scientific">bioreactor metagenome</name>
    <dbReference type="NCBI Taxonomy" id="1076179"/>
    <lineage>
        <taxon>unclassified sequences</taxon>
        <taxon>metagenomes</taxon>
        <taxon>ecological metagenomes</taxon>
    </lineage>
</organism>
<feature type="region of interest" description="Disordered" evidence="1">
    <location>
        <begin position="80"/>
        <end position="109"/>
    </location>
</feature>
<dbReference type="AlphaFoldDB" id="A0A645CLQ5"/>
<sequence length="322" mass="36772">MRTKNTFTQTPRLEQREAQQHRIPHVRPNRLHDVRVDGDALHQHRVDADANHDQKRLKPQREQRLEIVLPDAAPFVIRHRGQRDRAKRHREVDFHHTPVDDDEDADGQDAHRKTHDHALEIQPYELAELHRLKLCREPADHRRYVDVGSRGDHACGAVHHALRHVEDAHDDVERIGDDHDGDERLEDPAKEHPGVHVVQVVFVDDHVDQLVAHDEREHHARDGDDDRFGERADHGEDAAIPSGRRRSHLRGNLSNFEVDSVKHAGELVGDSLDEQRFEPLGDLLYDGVHAASSDQLKRPERSGTSTIPTSAMPPPAMSCLMP</sequence>
<name>A0A645CLQ5_9ZZZZ</name>
<feature type="compositionally biased region" description="Basic and acidic residues" evidence="1">
    <location>
        <begin position="214"/>
        <end position="237"/>
    </location>
</feature>
<feature type="compositionally biased region" description="Polar residues" evidence="1">
    <location>
        <begin position="1"/>
        <end position="12"/>
    </location>
</feature>
<protein>
    <submittedName>
        <fullName evidence="2">Uncharacterized protein</fullName>
    </submittedName>
</protein>
<feature type="compositionally biased region" description="Basic residues" evidence="1">
    <location>
        <begin position="80"/>
        <end position="89"/>
    </location>
</feature>
<reference evidence="2" key="1">
    <citation type="submission" date="2019-08" db="EMBL/GenBank/DDBJ databases">
        <authorList>
            <person name="Kucharzyk K."/>
            <person name="Murdoch R.W."/>
            <person name="Higgins S."/>
            <person name="Loffler F."/>
        </authorList>
    </citation>
    <scope>NUCLEOTIDE SEQUENCE</scope>
</reference>
<feature type="region of interest" description="Disordered" evidence="1">
    <location>
        <begin position="1"/>
        <end position="32"/>
    </location>
</feature>
<evidence type="ECO:0000313" key="2">
    <source>
        <dbReference type="EMBL" id="MPM77980.1"/>
    </source>
</evidence>
<evidence type="ECO:0000256" key="1">
    <source>
        <dbReference type="SAM" id="MobiDB-lite"/>
    </source>
</evidence>
<gene>
    <name evidence="2" type="ORF">SDC9_124990</name>
</gene>
<feature type="region of interest" description="Disordered" evidence="1">
    <location>
        <begin position="214"/>
        <end position="248"/>
    </location>
</feature>
<feature type="compositionally biased region" description="Basic and acidic residues" evidence="1">
    <location>
        <begin position="90"/>
        <end position="99"/>
    </location>
</feature>
<accession>A0A645CLQ5</accession>
<feature type="region of interest" description="Disordered" evidence="1">
    <location>
        <begin position="291"/>
        <end position="322"/>
    </location>
</feature>
<proteinExistence type="predicted"/>
<comment type="caution">
    <text evidence="2">The sequence shown here is derived from an EMBL/GenBank/DDBJ whole genome shotgun (WGS) entry which is preliminary data.</text>
</comment>
<dbReference type="EMBL" id="VSSQ01028309">
    <property type="protein sequence ID" value="MPM77980.1"/>
    <property type="molecule type" value="Genomic_DNA"/>
</dbReference>